<dbReference type="Gene3D" id="3.40.50.150">
    <property type="entry name" value="Vaccinia Virus protein VP39"/>
    <property type="match status" value="1"/>
</dbReference>
<evidence type="ECO:0000313" key="3">
    <source>
        <dbReference type="Proteomes" id="UP000316798"/>
    </source>
</evidence>
<evidence type="ECO:0000259" key="1">
    <source>
        <dbReference type="Pfam" id="PF13649"/>
    </source>
</evidence>
<feature type="domain" description="Methyltransferase" evidence="1">
    <location>
        <begin position="44"/>
        <end position="140"/>
    </location>
</feature>
<keyword evidence="2" id="KW-0489">Methyltransferase</keyword>
<accession>A0A515DGU5</accession>
<name>A0A515DGU5_9BURK</name>
<dbReference type="EMBL" id="CP035503">
    <property type="protein sequence ID" value="QDL39625.1"/>
    <property type="molecule type" value="Genomic_DNA"/>
</dbReference>
<dbReference type="OrthoDB" id="9788660at2"/>
<dbReference type="Pfam" id="PF13649">
    <property type="entry name" value="Methyltransf_25"/>
    <property type="match status" value="1"/>
</dbReference>
<dbReference type="PANTHER" id="PTHR12843:SF5">
    <property type="entry name" value="EEF1A LYSINE METHYLTRANSFERASE 2"/>
    <property type="match status" value="1"/>
</dbReference>
<keyword evidence="3" id="KW-1185">Reference proteome</keyword>
<dbReference type="Proteomes" id="UP000316798">
    <property type="component" value="Chromosome"/>
</dbReference>
<protein>
    <submittedName>
        <fullName evidence="2">Class I SAM-dependent methyltransferase</fullName>
    </submittedName>
</protein>
<dbReference type="AlphaFoldDB" id="A0A515DGU5"/>
<keyword evidence="2" id="KW-0808">Transferase</keyword>
<dbReference type="GO" id="GO:0032259">
    <property type="term" value="P:methylation"/>
    <property type="evidence" value="ECO:0007669"/>
    <property type="project" value="UniProtKB-KW"/>
</dbReference>
<reference evidence="2 3" key="1">
    <citation type="submission" date="2019-01" db="EMBL/GenBank/DDBJ databases">
        <title>Genomic insights into a novel species Rhodoferax sp.</title>
        <authorList>
            <person name="Jin L."/>
        </authorList>
    </citation>
    <scope>NUCLEOTIDE SEQUENCE [LARGE SCALE GENOMIC DNA]</scope>
    <source>
        <strain evidence="2 3">CHu59-6-5</strain>
    </source>
</reference>
<dbReference type="InterPro" id="IPR041698">
    <property type="entry name" value="Methyltransf_25"/>
</dbReference>
<organism evidence="2 3">
    <name type="scientific">Rhodoferax sediminis</name>
    <dbReference type="NCBI Taxonomy" id="2509614"/>
    <lineage>
        <taxon>Bacteria</taxon>
        <taxon>Pseudomonadati</taxon>
        <taxon>Pseudomonadota</taxon>
        <taxon>Betaproteobacteria</taxon>
        <taxon>Burkholderiales</taxon>
        <taxon>Comamonadaceae</taxon>
        <taxon>Rhodoferax</taxon>
    </lineage>
</organism>
<dbReference type="CDD" id="cd02440">
    <property type="entry name" value="AdoMet_MTases"/>
    <property type="match status" value="1"/>
</dbReference>
<proteinExistence type="predicted"/>
<dbReference type="KEGG" id="rhf:EUB48_04330"/>
<dbReference type="RefSeq" id="WP_142821086.1">
    <property type="nucleotide sequence ID" value="NZ_CP035503.1"/>
</dbReference>
<dbReference type="GO" id="GO:0008168">
    <property type="term" value="F:methyltransferase activity"/>
    <property type="evidence" value="ECO:0007669"/>
    <property type="project" value="UniProtKB-KW"/>
</dbReference>
<evidence type="ECO:0000313" key="2">
    <source>
        <dbReference type="EMBL" id="QDL39625.1"/>
    </source>
</evidence>
<dbReference type="InterPro" id="IPR029063">
    <property type="entry name" value="SAM-dependent_MTases_sf"/>
</dbReference>
<dbReference type="PANTHER" id="PTHR12843">
    <property type="entry name" value="PROTEIN-LYSINE N-METHYLTRANSFERASE METTL10"/>
    <property type="match status" value="1"/>
</dbReference>
<dbReference type="SUPFAM" id="SSF53335">
    <property type="entry name" value="S-adenosyl-L-methionine-dependent methyltransferases"/>
    <property type="match status" value="1"/>
</dbReference>
<sequence>MSAQNHWEQVYQTRAPDAVSWFRPHLERSLALIEKAASNRGMSVIDVGGGESTLVDDLLRVGYRDLSVLDISQVAIDATRLRLGPASDAVTWWVADVAHVALPTARYDVWHDRAVFHFLTDDTQRRAYVRLVMRAVKPGGHVIVATFGPEGPTKCSGLDVVRYNSEGLHSEFGDAFQLIESAMEVHQTPFGTTQQFLYCYCIKSS</sequence>
<gene>
    <name evidence="2" type="ORF">EUB48_04330</name>
</gene>